<keyword evidence="13" id="KW-0732">Signal</keyword>
<feature type="binding site" evidence="11">
    <location>
        <position position="674"/>
    </location>
    <ligand>
        <name>Ca(2+)</name>
        <dbReference type="ChEBI" id="CHEBI:29108"/>
    </ligand>
</feature>
<comment type="cofactor">
    <cofactor evidence="11">
        <name>Ca(2+)</name>
        <dbReference type="ChEBI" id="CHEBI:29108"/>
    </cofactor>
    <text evidence="11">Binds 1 Ca(2+) ion per subunit.</text>
</comment>
<dbReference type="CDD" id="cd11377">
    <property type="entry name" value="Pro-peptidase_S53"/>
    <property type="match status" value="1"/>
</dbReference>
<dbReference type="SMART" id="SM00944">
    <property type="entry name" value="Pro-kuma_activ"/>
    <property type="match status" value="1"/>
</dbReference>
<evidence type="ECO:0000256" key="7">
    <source>
        <dbReference type="ARBA" id="ARBA00022801"/>
    </source>
</evidence>
<reference evidence="15 16" key="1">
    <citation type="submission" date="2015-09" db="EMBL/GenBank/DDBJ databases">
        <title>Host preference determinants of Valsa canker pathogens revealed by comparative genomics.</title>
        <authorList>
            <person name="Yin Z."/>
            <person name="Huang L."/>
        </authorList>
    </citation>
    <scope>NUCLEOTIDE SEQUENCE [LARGE SCALE GENOMIC DNA]</scope>
    <source>
        <strain evidence="15 16">SXYLt</strain>
    </source>
</reference>
<evidence type="ECO:0000256" key="10">
    <source>
        <dbReference type="ARBA" id="ARBA00023145"/>
    </source>
</evidence>
<dbReference type="PROSITE" id="PS51695">
    <property type="entry name" value="SEDOLISIN"/>
    <property type="match status" value="1"/>
</dbReference>
<evidence type="ECO:0000256" key="12">
    <source>
        <dbReference type="SAM" id="MobiDB-lite"/>
    </source>
</evidence>
<evidence type="ECO:0000256" key="13">
    <source>
        <dbReference type="SAM" id="SignalP"/>
    </source>
</evidence>
<organism evidence="15 16">
    <name type="scientific">Cytospora leucostoma</name>
    <dbReference type="NCBI Taxonomy" id="1230097"/>
    <lineage>
        <taxon>Eukaryota</taxon>
        <taxon>Fungi</taxon>
        <taxon>Dikarya</taxon>
        <taxon>Ascomycota</taxon>
        <taxon>Pezizomycotina</taxon>
        <taxon>Sordariomycetes</taxon>
        <taxon>Sordariomycetidae</taxon>
        <taxon>Diaporthales</taxon>
        <taxon>Cytosporaceae</taxon>
        <taxon>Cytospora</taxon>
    </lineage>
</organism>
<evidence type="ECO:0000256" key="6">
    <source>
        <dbReference type="ARBA" id="ARBA00022723"/>
    </source>
</evidence>
<feature type="chain" id="PRO_5019306906" description="tripeptidyl-peptidase II" evidence="13">
    <location>
        <begin position="21"/>
        <end position="695"/>
    </location>
</feature>
<dbReference type="Proteomes" id="UP000285146">
    <property type="component" value="Unassembled WGS sequence"/>
</dbReference>
<feature type="region of interest" description="Disordered" evidence="12">
    <location>
        <begin position="195"/>
        <end position="221"/>
    </location>
</feature>
<dbReference type="PANTHER" id="PTHR14218:SF19">
    <property type="entry name" value="SERINE PROTEASE AORO, PUTATIVE (AFU_ORTHOLOGUE AFUA_6G10250)-RELATED"/>
    <property type="match status" value="1"/>
</dbReference>
<feature type="binding site" evidence="11">
    <location>
        <position position="653"/>
    </location>
    <ligand>
        <name>Ca(2+)</name>
        <dbReference type="ChEBI" id="CHEBI:29108"/>
    </ligand>
</feature>
<dbReference type="Gene3D" id="3.40.50.200">
    <property type="entry name" value="Peptidase S8/S53 domain"/>
    <property type="match status" value="1"/>
</dbReference>
<dbReference type="GO" id="GO:0006508">
    <property type="term" value="P:proteolysis"/>
    <property type="evidence" value="ECO:0007669"/>
    <property type="project" value="UniProtKB-KW"/>
</dbReference>
<dbReference type="GO" id="GO:0008240">
    <property type="term" value="F:tripeptidyl-peptidase activity"/>
    <property type="evidence" value="ECO:0007669"/>
    <property type="project" value="UniProtKB-EC"/>
</dbReference>
<dbReference type="SUPFAM" id="SSF52743">
    <property type="entry name" value="Subtilisin-like"/>
    <property type="match status" value="1"/>
</dbReference>
<dbReference type="GO" id="GO:0004252">
    <property type="term" value="F:serine-type endopeptidase activity"/>
    <property type="evidence" value="ECO:0007669"/>
    <property type="project" value="UniProtKB-UniRule"/>
</dbReference>
<keyword evidence="6 11" id="KW-0479">Metal-binding</keyword>
<evidence type="ECO:0000256" key="9">
    <source>
        <dbReference type="ARBA" id="ARBA00022837"/>
    </source>
</evidence>
<dbReference type="Pfam" id="PF09286">
    <property type="entry name" value="Pro-kuma_activ"/>
    <property type="match status" value="1"/>
</dbReference>
<dbReference type="Pfam" id="PF00082">
    <property type="entry name" value="Peptidase_S8"/>
    <property type="match status" value="1"/>
</dbReference>
<gene>
    <name evidence="15" type="ORF">VPNG_07760</name>
</gene>
<dbReference type="SUPFAM" id="SSF54897">
    <property type="entry name" value="Protease propeptides/inhibitors"/>
    <property type="match status" value="1"/>
</dbReference>
<name>A0A423W8F0_9PEZI</name>
<keyword evidence="8 11" id="KW-0720">Serine protease</keyword>
<evidence type="ECO:0000256" key="5">
    <source>
        <dbReference type="ARBA" id="ARBA00022670"/>
    </source>
</evidence>
<dbReference type="InterPro" id="IPR000209">
    <property type="entry name" value="Peptidase_S8/S53_dom"/>
</dbReference>
<keyword evidence="5 11" id="KW-0645">Protease</keyword>
<sequence>MKAPLLALLAVVGLAEAVIAAPDTHAVHEKRDISSPFSPRWNKRSRVEEHRKLPVRIGLAQSNLEEAHDHLMRISDPASPHYGRHWTSEEVIDFFKPSKEAVDAVTGWLAEHGIKDVTHSDNKGWLAFDAPVSTVEALLHTEYYEHHDSLTGGVMPACDEYYVPKEIQHHIDYISPGVKLMAPMKAEAQGNMKRKLKRSTPKTHQSSPIHTGGKVPRSPKLTGSFKEAIASQAAAASQNLSSCDTYITPACVAALYNISPGNKSDPSNTLGIFEAELQWYDQYDLDLFYKNYAPWIPAGNHPININIDGGVAQTDNVSIAGPEVQLDLELAIPIVWPQNVTVFNVDDIPYQTWDNDTYTWGFNTLLDAIDGSYCTYTAYNETGNLPGTDPTYPDPQPGGWNGTLQCGVFEPTNVISFSYGGPEAAVPVSYQKRQCNEFLKLGLQGITFVFASGDSGVGLEDGLTGENYCLGPDETIFNPDWPGNCPYVTTVGATRVAKGNTPSDPEWAAYIDEGSPSEDYTSGGGFSNVYTAPDYQKSAVAKFFADHDPGYKYYSGVVETLPNPALPNVTALAGNTGGRYNRIGRGFPDVSANGQDVAIYYEGSFGAVSGTSASAPIFASVINRINEERIAIGKGPVGFINPTLYAHPGVFNDVTNGNNTGCGDGGFQAVEGWDPVTGLGTPNYPKLLDLFLSLP</sequence>
<feature type="binding site" evidence="11">
    <location>
        <position position="654"/>
    </location>
    <ligand>
        <name>Ca(2+)</name>
        <dbReference type="ChEBI" id="CHEBI:29108"/>
    </ligand>
</feature>
<dbReference type="CDD" id="cd04056">
    <property type="entry name" value="Peptidases_S53"/>
    <property type="match status" value="1"/>
</dbReference>
<dbReference type="InterPro" id="IPR050819">
    <property type="entry name" value="Tripeptidyl-peptidase_I"/>
</dbReference>
<dbReference type="PANTHER" id="PTHR14218">
    <property type="entry name" value="PROTEASE S8 TRIPEPTIDYL PEPTIDASE I CLN2"/>
    <property type="match status" value="1"/>
</dbReference>
<dbReference type="InParanoid" id="A0A423W8F0"/>
<dbReference type="OrthoDB" id="409122at2759"/>
<feature type="signal peptide" evidence="13">
    <location>
        <begin position="1"/>
        <end position="20"/>
    </location>
</feature>
<comment type="caution">
    <text evidence="15">The sequence shown here is derived from an EMBL/GenBank/DDBJ whole genome shotgun (WGS) entry which is preliminary data.</text>
</comment>
<comment type="catalytic activity">
    <reaction evidence="1">
        <text>Release of an N-terminal tripeptide from a polypeptide.</text>
        <dbReference type="EC" id="3.4.14.10"/>
    </reaction>
</comment>
<proteinExistence type="predicted"/>
<evidence type="ECO:0000313" key="16">
    <source>
        <dbReference type="Proteomes" id="UP000285146"/>
    </source>
</evidence>
<dbReference type="InterPro" id="IPR036852">
    <property type="entry name" value="Peptidase_S8/S53_dom_sf"/>
</dbReference>
<keyword evidence="16" id="KW-1185">Reference proteome</keyword>
<feature type="domain" description="Peptidase S53" evidence="14">
    <location>
        <begin position="246"/>
        <end position="694"/>
    </location>
</feature>
<feature type="active site" description="Charge relay system" evidence="11">
    <location>
        <position position="327"/>
    </location>
</feature>
<dbReference type="STRING" id="1230097.A0A423W8F0"/>
<dbReference type="GO" id="GO:0005576">
    <property type="term" value="C:extracellular region"/>
    <property type="evidence" value="ECO:0007669"/>
    <property type="project" value="UniProtKB-SubCell"/>
</dbReference>
<dbReference type="GO" id="GO:0046872">
    <property type="term" value="F:metal ion binding"/>
    <property type="evidence" value="ECO:0007669"/>
    <property type="project" value="UniProtKB-UniRule"/>
</dbReference>
<evidence type="ECO:0000259" key="14">
    <source>
        <dbReference type="PROSITE" id="PS51695"/>
    </source>
</evidence>
<dbReference type="InterPro" id="IPR030400">
    <property type="entry name" value="Sedolisin_dom"/>
</dbReference>
<comment type="function">
    <text evidence="2">Secreted tripeptidyl-peptidase which degrades proteins at acidic pHs and is involved in virulence.</text>
</comment>
<evidence type="ECO:0000256" key="8">
    <source>
        <dbReference type="ARBA" id="ARBA00022825"/>
    </source>
</evidence>
<evidence type="ECO:0000256" key="3">
    <source>
        <dbReference type="ARBA" id="ARBA00004239"/>
    </source>
</evidence>
<protein>
    <recommendedName>
        <fullName evidence="4">tripeptidyl-peptidase II</fullName>
        <ecNumber evidence="4">3.4.14.10</ecNumber>
    </recommendedName>
</protein>
<keyword evidence="9 11" id="KW-0106">Calcium</keyword>
<dbReference type="EC" id="3.4.14.10" evidence="4"/>
<dbReference type="EMBL" id="LKEB01000058">
    <property type="protein sequence ID" value="ROV99586.1"/>
    <property type="molecule type" value="Genomic_DNA"/>
</dbReference>
<feature type="binding site" evidence="11">
    <location>
        <position position="672"/>
    </location>
    <ligand>
        <name>Ca(2+)</name>
        <dbReference type="ChEBI" id="CHEBI:29108"/>
    </ligand>
</feature>
<evidence type="ECO:0000256" key="1">
    <source>
        <dbReference type="ARBA" id="ARBA00001910"/>
    </source>
</evidence>
<dbReference type="InterPro" id="IPR015366">
    <property type="entry name" value="S53_propep"/>
</dbReference>
<keyword evidence="7 11" id="KW-0378">Hydrolase</keyword>
<keyword evidence="10" id="KW-0865">Zymogen</keyword>
<evidence type="ECO:0000256" key="2">
    <source>
        <dbReference type="ARBA" id="ARBA00002451"/>
    </source>
</evidence>
<evidence type="ECO:0000256" key="11">
    <source>
        <dbReference type="PROSITE-ProRule" id="PRU01032"/>
    </source>
</evidence>
<dbReference type="AlphaFoldDB" id="A0A423W8F0"/>
<accession>A0A423W8F0</accession>
<evidence type="ECO:0000256" key="4">
    <source>
        <dbReference type="ARBA" id="ARBA00012462"/>
    </source>
</evidence>
<feature type="active site" description="Charge relay system" evidence="11">
    <location>
        <position position="323"/>
    </location>
</feature>
<feature type="active site" description="Charge relay system" evidence="11">
    <location>
        <position position="612"/>
    </location>
</feature>
<evidence type="ECO:0000313" key="15">
    <source>
        <dbReference type="EMBL" id="ROV99586.1"/>
    </source>
</evidence>
<comment type="subcellular location">
    <subcellularLocation>
        <location evidence="3">Secreted</location>
        <location evidence="3">Extracellular space</location>
    </subcellularLocation>
</comment>